<dbReference type="EMBL" id="VAVZ01000039">
    <property type="protein sequence ID" value="TLP93881.1"/>
    <property type="molecule type" value="Genomic_DNA"/>
</dbReference>
<dbReference type="AlphaFoldDB" id="A0A5R9B836"/>
<reference evidence="4 5" key="1">
    <citation type="submission" date="2019-05" db="EMBL/GenBank/DDBJ databases">
        <title>Nesterenkonia sp. GY074 isolated from the Southern Atlantic Ocean.</title>
        <authorList>
            <person name="Zhang G."/>
        </authorList>
    </citation>
    <scope>NUCLEOTIDE SEQUENCE [LARGE SCALE GENOMIC DNA]</scope>
    <source>
        <strain evidence="4 5">GY074</strain>
    </source>
</reference>
<evidence type="ECO:0000259" key="3">
    <source>
        <dbReference type="Pfam" id="PF03795"/>
    </source>
</evidence>
<accession>A0A5R9B836</accession>
<dbReference type="Proteomes" id="UP000310458">
    <property type="component" value="Unassembled WGS sequence"/>
</dbReference>
<feature type="region of interest" description="Disordered" evidence="2">
    <location>
        <begin position="1"/>
        <end position="43"/>
    </location>
</feature>
<name>A0A5R9B836_9MICC</name>
<dbReference type="RefSeq" id="WP_138253907.1">
    <property type="nucleotide sequence ID" value="NZ_VAVZ01000039.1"/>
</dbReference>
<protein>
    <submittedName>
        <fullName evidence="4">Transcription initiation protein</fullName>
    </submittedName>
</protein>
<evidence type="ECO:0000313" key="5">
    <source>
        <dbReference type="Proteomes" id="UP000310458"/>
    </source>
</evidence>
<comment type="caution">
    <text evidence="4">The sequence shown here is derived from an EMBL/GenBank/DDBJ whole genome shotgun (WGS) entry which is preliminary data.</text>
</comment>
<keyword evidence="5" id="KW-1185">Reference proteome</keyword>
<organism evidence="4 5">
    <name type="scientific">Nesterenkonia salmonea</name>
    <dbReference type="NCBI Taxonomy" id="1804987"/>
    <lineage>
        <taxon>Bacteria</taxon>
        <taxon>Bacillati</taxon>
        <taxon>Actinomycetota</taxon>
        <taxon>Actinomycetes</taxon>
        <taxon>Micrococcales</taxon>
        <taxon>Micrococcaceae</taxon>
        <taxon>Nesterenkonia</taxon>
    </lineage>
</organism>
<evidence type="ECO:0000256" key="1">
    <source>
        <dbReference type="ARBA" id="ARBA00007689"/>
    </source>
</evidence>
<proteinExistence type="inferred from homology"/>
<feature type="compositionally biased region" description="Basic and acidic residues" evidence="2">
    <location>
        <begin position="15"/>
        <end position="29"/>
    </location>
</feature>
<gene>
    <name evidence="4" type="ORF">FEF26_12675</name>
</gene>
<evidence type="ECO:0000313" key="4">
    <source>
        <dbReference type="EMBL" id="TLP93881.1"/>
    </source>
</evidence>
<dbReference type="Gene3D" id="3.30.70.1060">
    <property type="entry name" value="Dimeric alpha+beta barrel"/>
    <property type="match status" value="1"/>
</dbReference>
<dbReference type="InterPro" id="IPR005545">
    <property type="entry name" value="YCII"/>
</dbReference>
<comment type="similarity">
    <text evidence="1">Belongs to the YciI family.</text>
</comment>
<evidence type="ECO:0000256" key="2">
    <source>
        <dbReference type="SAM" id="MobiDB-lite"/>
    </source>
</evidence>
<dbReference type="SUPFAM" id="SSF54909">
    <property type="entry name" value="Dimeric alpha+beta barrel"/>
    <property type="match status" value="1"/>
</dbReference>
<sequence length="98" mass="10668">MLQPLRGGSRRAYSRKVDDHAHAHDEQLAKRGSRIGRAGKPVQVRNPEGRVVQREDNALMKAELPVAGFMILEAEDLDHAIALAADTPCAVAYGVVEV</sequence>
<dbReference type="OrthoDB" id="668782at2"/>
<feature type="domain" description="YCII-related" evidence="3">
    <location>
        <begin position="23"/>
        <end position="97"/>
    </location>
</feature>
<dbReference type="InterPro" id="IPR011008">
    <property type="entry name" value="Dimeric_a/b-barrel"/>
</dbReference>
<dbReference type="Pfam" id="PF03795">
    <property type="entry name" value="YCII"/>
    <property type="match status" value="1"/>
</dbReference>